<evidence type="ECO:0000313" key="1">
    <source>
        <dbReference type="EMBL" id="ABK92909.1"/>
    </source>
</evidence>
<proteinExistence type="evidence at transcript level"/>
<protein>
    <submittedName>
        <fullName evidence="1">Uncharacterized protein</fullName>
    </submittedName>
</protein>
<name>A9P956_POPTR</name>
<accession>A9P956</accession>
<organism evidence="1">
    <name type="scientific">Populus trichocarpa</name>
    <name type="common">Western balsam poplar</name>
    <name type="synonym">Populus balsamifera subsp. trichocarpa</name>
    <dbReference type="NCBI Taxonomy" id="3694"/>
    <lineage>
        <taxon>Eukaryota</taxon>
        <taxon>Viridiplantae</taxon>
        <taxon>Streptophyta</taxon>
        <taxon>Embryophyta</taxon>
        <taxon>Tracheophyta</taxon>
        <taxon>Spermatophyta</taxon>
        <taxon>Magnoliopsida</taxon>
        <taxon>eudicotyledons</taxon>
        <taxon>Gunneridae</taxon>
        <taxon>Pentapetalae</taxon>
        <taxon>rosids</taxon>
        <taxon>fabids</taxon>
        <taxon>Malpighiales</taxon>
        <taxon>Salicaceae</taxon>
        <taxon>Saliceae</taxon>
        <taxon>Populus</taxon>
    </lineage>
</organism>
<dbReference type="AlphaFoldDB" id="A9P956"/>
<sequence>MLWLSDSLTPTHPPCRCGSETTRRWPSLTTTSPCCSRDHLQSRMRSTACLREL</sequence>
<reference evidence="1" key="1">
    <citation type="journal article" date="2008" name="BMC Genomics">
        <title>Analysis of 4,664 high-quality sequence-finished poplar full-length cDNA clones and their utility for the discovery of genes responding to insect feeding.</title>
        <authorList>
            <person name="Ralph S.G."/>
            <person name="Chun H.J."/>
            <person name="Cooper D."/>
            <person name="Kirkpatrick R."/>
            <person name="Kolosova N."/>
            <person name="Gunter L."/>
            <person name="Tuskan G.A."/>
            <person name="Douglas C.J."/>
            <person name="Holt R.A."/>
            <person name="Jones S.J."/>
            <person name="Marra M.A."/>
            <person name="Bohlmann J."/>
        </authorList>
    </citation>
    <scope>NUCLEOTIDE SEQUENCE</scope>
    <source>
        <tissue evidence="1">Phloem and cambium</tissue>
    </source>
</reference>
<dbReference type="EMBL" id="EF144688">
    <property type="protein sequence ID" value="ABK92909.1"/>
    <property type="molecule type" value="mRNA"/>
</dbReference>